<protein>
    <submittedName>
        <fullName evidence="1">Uncharacterized protein</fullName>
    </submittedName>
</protein>
<dbReference type="EMBL" id="AZBU02000002">
    <property type="protein sequence ID" value="TKR96364.1"/>
    <property type="molecule type" value="Genomic_DNA"/>
</dbReference>
<reference evidence="1 2" key="1">
    <citation type="journal article" date="2015" name="Genome Biol.">
        <title>Comparative genomics of Steinernema reveals deeply conserved gene regulatory networks.</title>
        <authorList>
            <person name="Dillman A.R."/>
            <person name="Macchietto M."/>
            <person name="Porter C.F."/>
            <person name="Rogers A."/>
            <person name="Williams B."/>
            <person name="Antoshechkin I."/>
            <person name="Lee M.M."/>
            <person name="Goodwin Z."/>
            <person name="Lu X."/>
            <person name="Lewis E.E."/>
            <person name="Goodrich-Blair H."/>
            <person name="Stock S.P."/>
            <person name="Adams B.J."/>
            <person name="Sternberg P.W."/>
            <person name="Mortazavi A."/>
        </authorList>
    </citation>
    <scope>NUCLEOTIDE SEQUENCE [LARGE SCALE GENOMIC DNA]</scope>
    <source>
        <strain evidence="1 2">ALL</strain>
    </source>
</reference>
<organism evidence="1 2">
    <name type="scientific">Steinernema carpocapsae</name>
    <name type="common">Entomopathogenic nematode</name>
    <dbReference type="NCBI Taxonomy" id="34508"/>
    <lineage>
        <taxon>Eukaryota</taxon>
        <taxon>Metazoa</taxon>
        <taxon>Ecdysozoa</taxon>
        <taxon>Nematoda</taxon>
        <taxon>Chromadorea</taxon>
        <taxon>Rhabditida</taxon>
        <taxon>Tylenchina</taxon>
        <taxon>Panagrolaimomorpha</taxon>
        <taxon>Strongyloidoidea</taxon>
        <taxon>Steinernematidae</taxon>
        <taxon>Steinernema</taxon>
    </lineage>
</organism>
<reference evidence="1 2" key="2">
    <citation type="journal article" date="2019" name="G3 (Bethesda)">
        <title>Hybrid Assembly of the Genome of the Entomopathogenic Nematode Steinernema carpocapsae Identifies the X-Chromosome.</title>
        <authorList>
            <person name="Serra L."/>
            <person name="Macchietto M."/>
            <person name="Macias-Munoz A."/>
            <person name="McGill C.J."/>
            <person name="Rodriguez I.M."/>
            <person name="Rodriguez B."/>
            <person name="Murad R."/>
            <person name="Mortazavi A."/>
        </authorList>
    </citation>
    <scope>NUCLEOTIDE SEQUENCE [LARGE SCALE GENOMIC DNA]</scope>
    <source>
        <strain evidence="1 2">ALL</strain>
    </source>
</reference>
<sequence length="139" mass="16116">MVNSYLWTLDLTRVRFKCGFRQAPILGEVANDNMTLENSAMKIVWKGMITDFDRDVLSAQKLTSGQSLDDFYEHPYERVARNACGTTCRRRSATIKRRFDKDTFLSQYKDSFHVSWSGNRVIETSFTKVIKDVIKEITS</sequence>
<comment type="caution">
    <text evidence="1">The sequence shown here is derived from an EMBL/GenBank/DDBJ whole genome shotgun (WGS) entry which is preliminary data.</text>
</comment>
<dbReference type="Proteomes" id="UP000298663">
    <property type="component" value="Unassembled WGS sequence"/>
</dbReference>
<gene>
    <name evidence="1" type="ORF">L596_010395</name>
</gene>
<evidence type="ECO:0000313" key="1">
    <source>
        <dbReference type="EMBL" id="TKR96364.1"/>
    </source>
</evidence>
<proteinExistence type="predicted"/>
<evidence type="ECO:0000313" key="2">
    <source>
        <dbReference type="Proteomes" id="UP000298663"/>
    </source>
</evidence>
<name>A0A4U5PJJ4_STECR</name>
<accession>A0A4U5PJJ4</accession>
<dbReference type="AlphaFoldDB" id="A0A4U5PJJ4"/>
<keyword evidence="2" id="KW-1185">Reference proteome</keyword>